<dbReference type="EMBL" id="FOLT01000006">
    <property type="protein sequence ID" value="SFC38638.1"/>
    <property type="molecule type" value="Genomic_DNA"/>
</dbReference>
<feature type="domain" description="FAD/NAD(P)-binding" evidence="7">
    <location>
        <begin position="5"/>
        <end position="308"/>
    </location>
</feature>
<dbReference type="STRING" id="753702.SAMN04488102_10610"/>
<evidence type="ECO:0000256" key="1">
    <source>
        <dbReference type="ARBA" id="ARBA00011738"/>
    </source>
</evidence>
<feature type="binding site" evidence="6">
    <location>
        <position position="120"/>
    </location>
    <ligand>
        <name>FAD</name>
        <dbReference type="ChEBI" id="CHEBI:57692"/>
    </ligand>
</feature>
<evidence type="ECO:0000259" key="7">
    <source>
        <dbReference type="Pfam" id="PF07992"/>
    </source>
</evidence>
<dbReference type="GO" id="GO:0004324">
    <property type="term" value="F:ferredoxin-NADP+ reductase activity"/>
    <property type="evidence" value="ECO:0007669"/>
    <property type="project" value="UniProtKB-UniRule"/>
</dbReference>
<dbReference type="SUPFAM" id="SSF51905">
    <property type="entry name" value="FAD/NAD(P)-binding domain"/>
    <property type="match status" value="1"/>
</dbReference>
<keyword evidence="3 6" id="KW-0274">FAD</keyword>
<dbReference type="Pfam" id="PF07992">
    <property type="entry name" value="Pyr_redox_2"/>
    <property type="match status" value="1"/>
</dbReference>
<comment type="caution">
    <text evidence="6">Lacks conserved residue(s) required for the propagation of feature annotation.</text>
</comment>
<dbReference type="PANTHER" id="PTHR48105">
    <property type="entry name" value="THIOREDOXIN REDUCTASE 1-RELATED-RELATED"/>
    <property type="match status" value="1"/>
</dbReference>
<dbReference type="PRINTS" id="PR00368">
    <property type="entry name" value="FADPNR"/>
</dbReference>
<dbReference type="Proteomes" id="UP000199612">
    <property type="component" value="Unassembled WGS sequence"/>
</dbReference>
<dbReference type="GO" id="GO:0050660">
    <property type="term" value="F:flavin adenine dinucleotide binding"/>
    <property type="evidence" value="ECO:0007669"/>
    <property type="project" value="UniProtKB-UniRule"/>
</dbReference>
<comment type="cofactor">
    <cofactor evidence="6">
        <name>FAD</name>
        <dbReference type="ChEBI" id="CHEBI:57692"/>
    </cofactor>
    <text evidence="6">Binds 1 FAD per subunit.</text>
</comment>
<keyword evidence="9" id="KW-1185">Reference proteome</keyword>
<feature type="binding site" evidence="6">
    <location>
        <position position="287"/>
    </location>
    <ligand>
        <name>FAD</name>
        <dbReference type="ChEBI" id="CHEBI:57692"/>
    </ligand>
</feature>
<comment type="catalytic activity">
    <reaction evidence="6">
        <text>2 reduced [2Fe-2S]-[ferredoxin] + NADP(+) + H(+) = 2 oxidized [2Fe-2S]-[ferredoxin] + NADPH</text>
        <dbReference type="Rhea" id="RHEA:20125"/>
        <dbReference type="Rhea" id="RHEA-COMP:10000"/>
        <dbReference type="Rhea" id="RHEA-COMP:10001"/>
        <dbReference type="ChEBI" id="CHEBI:15378"/>
        <dbReference type="ChEBI" id="CHEBI:33737"/>
        <dbReference type="ChEBI" id="CHEBI:33738"/>
        <dbReference type="ChEBI" id="CHEBI:57783"/>
        <dbReference type="ChEBI" id="CHEBI:58349"/>
        <dbReference type="EC" id="1.18.1.2"/>
    </reaction>
</comment>
<comment type="subunit">
    <text evidence="1 6">Homodimer.</text>
</comment>
<evidence type="ECO:0000256" key="6">
    <source>
        <dbReference type="HAMAP-Rule" id="MF_01685"/>
    </source>
</evidence>
<organism evidence="8 9">
    <name type="scientific">Alkalibacterium subtropicum</name>
    <dbReference type="NCBI Taxonomy" id="753702"/>
    <lineage>
        <taxon>Bacteria</taxon>
        <taxon>Bacillati</taxon>
        <taxon>Bacillota</taxon>
        <taxon>Bacilli</taxon>
        <taxon>Lactobacillales</taxon>
        <taxon>Carnobacteriaceae</taxon>
        <taxon>Alkalibacterium</taxon>
    </lineage>
</organism>
<feature type="binding site" evidence="6">
    <location>
        <position position="45"/>
    </location>
    <ligand>
        <name>FAD</name>
        <dbReference type="ChEBI" id="CHEBI:57692"/>
    </ligand>
</feature>
<dbReference type="Gene3D" id="3.50.50.60">
    <property type="entry name" value="FAD/NAD(P)-binding domain"/>
    <property type="match status" value="2"/>
</dbReference>
<keyword evidence="4 6" id="KW-0521">NADP</keyword>
<feature type="binding site" evidence="6">
    <location>
        <position position="33"/>
    </location>
    <ligand>
        <name>FAD</name>
        <dbReference type="ChEBI" id="CHEBI:57692"/>
    </ligand>
</feature>
<dbReference type="InterPro" id="IPR022890">
    <property type="entry name" value="Fd--NADP_Rdtase_type_2"/>
</dbReference>
<gene>
    <name evidence="8" type="ORF">SAMN04488102_10610</name>
</gene>
<accession>A0A1I1IWD4</accession>
<dbReference type="PRINTS" id="PR00469">
    <property type="entry name" value="PNDRDTASEII"/>
</dbReference>
<evidence type="ECO:0000256" key="5">
    <source>
        <dbReference type="ARBA" id="ARBA00023002"/>
    </source>
</evidence>
<dbReference type="InterPro" id="IPR050097">
    <property type="entry name" value="Ferredoxin-NADP_redctase_2"/>
</dbReference>
<keyword evidence="5 6" id="KW-0560">Oxidoreductase</keyword>
<dbReference type="AlphaFoldDB" id="A0A1I1IWD4"/>
<evidence type="ECO:0000313" key="8">
    <source>
        <dbReference type="EMBL" id="SFC38638.1"/>
    </source>
</evidence>
<reference evidence="9" key="1">
    <citation type="submission" date="2016-10" db="EMBL/GenBank/DDBJ databases">
        <authorList>
            <person name="Varghese N."/>
            <person name="Submissions S."/>
        </authorList>
    </citation>
    <scope>NUCLEOTIDE SEQUENCE [LARGE SCALE GENOMIC DNA]</scope>
    <source>
        <strain evidence="9">DSM 23664</strain>
    </source>
</reference>
<dbReference type="RefSeq" id="WP_091529943.1">
    <property type="nucleotide sequence ID" value="NZ_FOLT01000006.1"/>
</dbReference>
<evidence type="ECO:0000256" key="3">
    <source>
        <dbReference type="ARBA" id="ARBA00022827"/>
    </source>
</evidence>
<dbReference type="InterPro" id="IPR023753">
    <property type="entry name" value="FAD/NAD-binding_dom"/>
</dbReference>
<comment type="similarity">
    <text evidence="6">Belongs to the ferredoxin--NADP reductase type 2 family.</text>
</comment>
<evidence type="ECO:0000313" key="9">
    <source>
        <dbReference type="Proteomes" id="UP000199612"/>
    </source>
</evidence>
<dbReference type="HAMAP" id="MF_01685">
    <property type="entry name" value="FENR2"/>
    <property type="match status" value="1"/>
</dbReference>
<sequence length="348" mass="37823">MEVFDTTIIGGGPAGLYSAFYAGLRAMNVQLIEAQTYLGGKLNLYSEKIIWDIGGIPPMPAGQVITHLIDQAKTFNPVIRTGETINGIKKTADGNFQLETSKGRTYLSKTLLLAMGNGILDPIPDPFFTNEGERLDNVHVSLTDFERMKDKRVMISGGGNSAVDWANALAPIAKEVILVYRREHLKGHEAEVEKVLSGPVTCKLQSDLISKTLTPDEAGIAAITVRDAKTGQEESVSVDEVIVCHGFNRKNDLFEQNEIGLTVFEEYFVEATSEAKTAIPGLFVLGDAAKYPGKVRLIAGAFQDAVNAVNAAKTYTDPLANAKGTVSTYDDKLKQKVSSVWENYTSEQ</sequence>
<name>A0A1I1IWD4_9LACT</name>
<feature type="binding site" evidence="6">
    <location>
        <position position="41"/>
    </location>
    <ligand>
        <name>FAD</name>
        <dbReference type="ChEBI" id="CHEBI:57692"/>
    </ligand>
</feature>
<dbReference type="GO" id="GO:0050661">
    <property type="term" value="F:NADP binding"/>
    <property type="evidence" value="ECO:0007669"/>
    <property type="project" value="UniProtKB-UniRule"/>
</dbReference>
<dbReference type="InterPro" id="IPR036188">
    <property type="entry name" value="FAD/NAD-bd_sf"/>
</dbReference>
<feature type="binding site" evidence="6">
    <location>
        <position position="328"/>
    </location>
    <ligand>
        <name>FAD</name>
        <dbReference type="ChEBI" id="CHEBI:57692"/>
    </ligand>
</feature>
<evidence type="ECO:0000256" key="4">
    <source>
        <dbReference type="ARBA" id="ARBA00022857"/>
    </source>
</evidence>
<dbReference type="EC" id="1.18.1.2" evidence="6"/>
<protein>
    <recommendedName>
        <fullName evidence="6">Ferredoxin--NADP reductase</fullName>
        <shortName evidence="6">FNR</shortName>
        <shortName evidence="6">Fd-NADP(+) reductase</shortName>
        <ecNumber evidence="6">1.18.1.2</ecNumber>
    </recommendedName>
</protein>
<evidence type="ECO:0000256" key="2">
    <source>
        <dbReference type="ARBA" id="ARBA00022630"/>
    </source>
</evidence>
<keyword evidence="2 6" id="KW-0285">Flavoprotein</keyword>
<feature type="binding site" evidence="6">
    <location>
        <position position="85"/>
    </location>
    <ligand>
        <name>FAD</name>
        <dbReference type="ChEBI" id="CHEBI:57692"/>
    </ligand>
</feature>
<dbReference type="OrthoDB" id="9806179at2"/>
<proteinExistence type="inferred from homology"/>